<comment type="similarity">
    <text evidence="1 3">Belongs to the short-chain dehydrogenases/reductases (SDR) family.</text>
</comment>
<dbReference type="InterPro" id="IPR036291">
    <property type="entry name" value="NAD(P)-bd_dom_sf"/>
</dbReference>
<comment type="caution">
    <text evidence="5">The sequence shown here is derived from an EMBL/GenBank/DDBJ whole genome shotgun (WGS) entry which is preliminary data.</text>
</comment>
<accession>A0ABQ2D4T6</accession>
<dbReference type="PANTHER" id="PTHR43391">
    <property type="entry name" value="RETINOL DEHYDROGENASE-RELATED"/>
    <property type="match status" value="1"/>
</dbReference>
<keyword evidence="6" id="KW-1185">Reference proteome</keyword>
<evidence type="ECO:0000313" key="6">
    <source>
        <dbReference type="Proteomes" id="UP000632222"/>
    </source>
</evidence>
<dbReference type="Proteomes" id="UP000632222">
    <property type="component" value="Unassembled WGS sequence"/>
</dbReference>
<dbReference type="PANTHER" id="PTHR43391:SF86">
    <property type="entry name" value="SHORT-CHAIN DEHYDROGENASE_REDUCTASE FAMILY PROTEIN"/>
    <property type="match status" value="1"/>
</dbReference>
<keyword evidence="2" id="KW-0560">Oxidoreductase</keyword>
<dbReference type="RefSeq" id="WP_189004122.1">
    <property type="nucleotide sequence ID" value="NZ_BMOD01000013.1"/>
</dbReference>
<evidence type="ECO:0000256" key="3">
    <source>
        <dbReference type="RuleBase" id="RU000363"/>
    </source>
</evidence>
<protein>
    <submittedName>
        <fullName evidence="5">Short-chain dehydrogenase/reductase</fullName>
    </submittedName>
</protein>
<sequence length="289" mass="30584">MKTALITGTSTGIGQDTALTLARAGLTVIATMRDPSRGQILLDHAQAEGLALEVQQLDVQNPQQITEVVNGILQRYGQLDVLINNAGAGYLGTTEETPVEDLMKVLDVNFIGAYRLTQAVLPHMRERGQGHILSVSSIGGLIGQPFNDAYCAAKFALEGMMESLAAVMQFYGVRVSLIEPGPVNTAFVANVGGQLTGGALTSPEQTSPYQALREAYLNGSAEVFSSMGQTGADVAEVILQAINAENPHLRYQTSGTIQHLASLKYVDPTGDSVLKLNSSRLAAAGLEIK</sequence>
<organism evidence="5 6">
    <name type="scientific">Deinococcus roseus</name>
    <dbReference type="NCBI Taxonomy" id="392414"/>
    <lineage>
        <taxon>Bacteria</taxon>
        <taxon>Thermotogati</taxon>
        <taxon>Deinococcota</taxon>
        <taxon>Deinococci</taxon>
        <taxon>Deinococcales</taxon>
        <taxon>Deinococcaceae</taxon>
        <taxon>Deinococcus</taxon>
    </lineage>
</organism>
<dbReference type="PRINTS" id="PR00080">
    <property type="entry name" value="SDRFAMILY"/>
</dbReference>
<dbReference type="SUPFAM" id="SSF51735">
    <property type="entry name" value="NAD(P)-binding Rossmann-fold domains"/>
    <property type="match status" value="1"/>
</dbReference>
<dbReference type="CDD" id="cd05374">
    <property type="entry name" value="17beta-HSD-like_SDR_c"/>
    <property type="match status" value="1"/>
</dbReference>
<evidence type="ECO:0000313" key="5">
    <source>
        <dbReference type="EMBL" id="GGJ43341.1"/>
    </source>
</evidence>
<evidence type="ECO:0000256" key="1">
    <source>
        <dbReference type="ARBA" id="ARBA00006484"/>
    </source>
</evidence>
<gene>
    <name evidence="5" type="ORF">GCM10008938_32030</name>
</gene>
<dbReference type="InterPro" id="IPR002347">
    <property type="entry name" value="SDR_fam"/>
</dbReference>
<dbReference type="InterPro" id="IPR020904">
    <property type="entry name" value="Sc_DH/Rdtase_CS"/>
</dbReference>
<dbReference type="Pfam" id="PF00106">
    <property type="entry name" value="adh_short"/>
    <property type="match status" value="1"/>
</dbReference>
<feature type="domain" description="Ketoreductase" evidence="4">
    <location>
        <begin position="2"/>
        <end position="186"/>
    </location>
</feature>
<dbReference type="EMBL" id="BMOD01000013">
    <property type="protein sequence ID" value="GGJ43341.1"/>
    <property type="molecule type" value="Genomic_DNA"/>
</dbReference>
<proteinExistence type="inferred from homology"/>
<dbReference type="SMART" id="SM00822">
    <property type="entry name" value="PKS_KR"/>
    <property type="match status" value="1"/>
</dbReference>
<evidence type="ECO:0000259" key="4">
    <source>
        <dbReference type="SMART" id="SM00822"/>
    </source>
</evidence>
<dbReference type="InterPro" id="IPR057326">
    <property type="entry name" value="KR_dom"/>
</dbReference>
<dbReference type="PRINTS" id="PR00081">
    <property type="entry name" value="GDHRDH"/>
</dbReference>
<dbReference type="PROSITE" id="PS00061">
    <property type="entry name" value="ADH_SHORT"/>
    <property type="match status" value="1"/>
</dbReference>
<evidence type="ECO:0000256" key="2">
    <source>
        <dbReference type="ARBA" id="ARBA00023002"/>
    </source>
</evidence>
<reference evidence="6" key="1">
    <citation type="journal article" date="2019" name="Int. J. Syst. Evol. Microbiol.">
        <title>The Global Catalogue of Microorganisms (GCM) 10K type strain sequencing project: providing services to taxonomists for standard genome sequencing and annotation.</title>
        <authorList>
            <consortium name="The Broad Institute Genomics Platform"/>
            <consortium name="The Broad Institute Genome Sequencing Center for Infectious Disease"/>
            <person name="Wu L."/>
            <person name="Ma J."/>
        </authorList>
    </citation>
    <scope>NUCLEOTIDE SEQUENCE [LARGE SCALE GENOMIC DNA]</scope>
    <source>
        <strain evidence="6">JCM 14370</strain>
    </source>
</reference>
<dbReference type="Gene3D" id="3.40.50.720">
    <property type="entry name" value="NAD(P)-binding Rossmann-like Domain"/>
    <property type="match status" value="1"/>
</dbReference>
<name>A0ABQ2D4T6_9DEIO</name>